<evidence type="ECO:0000313" key="4">
    <source>
        <dbReference type="Proteomes" id="UP000031307"/>
    </source>
</evidence>
<dbReference type="CDD" id="cd07264">
    <property type="entry name" value="VOC_like"/>
    <property type="match status" value="1"/>
</dbReference>
<evidence type="ECO:0000259" key="2">
    <source>
        <dbReference type="PROSITE" id="PS51819"/>
    </source>
</evidence>
<keyword evidence="1" id="KW-0472">Membrane</keyword>
<dbReference type="SUPFAM" id="SSF54593">
    <property type="entry name" value="Glyoxalase/Bleomycin resistance protein/Dihydroxybiphenyl dioxygenase"/>
    <property type="match status" value="1"/>
</dbReference>
<dbReference type="Proteomes" id="UP000031307">
    <property type="component" value="Unassembled WGS sequence"/>
</dbReference>
<name>A0A0C1CAB5_9BACT</name>
<feature type="transmembrane region" description="Helical" evidence="1">
    <location>
        <begin position="18"/>
        <end position="35"/>
    </location>
</feature>
<dbReference type="InterPro" id="IPR037523">
    <property type="entry name" value="VOC_core"/>
</dbReference>
<feature type="domain" description="VOC" evidence="2">
    <location>
        <begin position="17"/>
        <end position="140"/>
    </location>
</feature>
<evidence type="ECO:0000313" key="3">
    <source>
        <dbReference type="EMBL" id="KIA77935.1"/>
    </source>
</evidence>
<dbReference type="InterPro" id="IPR004360">
    <property type="entry name" value="Glyas_Fos-R_dOase_dom"/>
</dbReference>
<dbReference type="PANTHER" id="PTHR21366:SF22">
    <property type="entry name" value="VOC DOMAIN-CONTAINING PROTEIN"/>
    <property type="match status" value="1"/>
</dbReference>
<keyword evidence="1" id="KW-0812">Transmembrane</keyword>
<dbReference type="AlphaFoldDB" id="A0A0C1CAB5"/>
<comment type="caution">
    <text evidence="3">The sequence shown here is derived from an EMBL/GenBank/DDBJ whole genome shotgun (WGS) entry which is preliminary data.</text>
</comment>
<dbReference type="InterPro" id="IPR050383">
    <property type="entry name" value="GlyoxalaseI/FosfomycinResist"/>
</dbReference>
<dbReference type="PATRIC" id="fig|83552.4.peg.895"/>
<organism evidence="3 4">
    <name type="scientific">Parachlamydia acanthamoebae</name>
    <dbReference type="NCBI Taxonomy" id="83552"/>
    <lineage>
        <taxon>Bacteria</taxon>
        <taxon>Pseudomonadati</taxon>
        <taxon>Chlamydiota</taxon>
        <taxon>Chlamydiia</taxon>
        <taxon>Parachlamydiales</taxon>
        <taxon>Parachlamydiaceae</taxon>
        <taxon>Parachlamydia</taxon>
    </lineage>
</organism>
<keyword evidence="1" id="KW-1133">Transmembrane helix</keyword>
<dbReference type="EMBL" id="JSAM01000054">
    <property type="protein sequence ID" value="KIA77935.1"/>
    <property type="molecule type" value="Genomic_DNA"/>
</dbReference>
<dbReference type="PROSITE" id="PS51819">
    <property type="entry name" value="VOC"/>
    <property type="match status" value="1"/>
</dbReference>
<dbReference type="InterPro" id="IPR029068">
    <property type="entry name" value="Glyas_Bleomycin-R_OHBP_Dase"/>
</dbReference>
<dbReference type="PANTHER" id="PTHR21366">
    <property type="entry name" value="GLYOXALASE FAMILY PROTEIN"/>
    <property type="match status" value="1"/>
</dbReference>
<dbReference type="Pfam" id="PF00903">
    <property type="entry name" value="Glyoxalase"/>
    <property type="match status" value="1"/>
</dbReference>
<proteinExistence type="predicted"/>
<reference evidence="3 4" key="1">
    <citation type="journal article" date="2014" name="Mol. Biol. Evol.">
        <title>Massive expansion of Ubiquitination-related gene families within the Chlamydiae.</title>
        <authorList>
            <person name="Domman D."/>
            <person name="Collingro A."/>
            <person name="Lagkouvardos I."/>
            <person name="Gehre L."/>
            <person name="Weinmaier T."/>
            <person name="Rattei T."/>
            <person name="Subtil A."/>
            <person name="Horn M."/>
        </authorList>
    </citation>
    <scope>NUCLEOTIDE SEQUENCE [LARGE SCALE GENOMIC DNA]</scope>
    <source>
        <strain evidence="3 4">OEW1</strain>
    </source>
</reference>
<gene>
    <name evidence="3" type="primary">ysfE</name>
    <name evidence="3" type="ORF">DB43_FJ00130</name>
</gene>
<dbReference type="Gene3D" id="3.10.180.10">
    <property type="entry name" value="2,3-Dihydroxybiphenyl 1,2-Dioxygenase, domain 1"/>
    <property type="match status" value="1"/>
</dbReference>
<accession>A0A0C1CAB5</accession>
<evidence type="ECO:0000256" key="1">
    <source>
        <dbReference type="SAM" id="Phobius"/>
    </source>
</evidence>
<protein>
    <submittedName>
        <fullName evidence="3">Uncharacterized protein ysfE</fullName>
    </submittedName>
</protein>
<sequence>MRQLPTIFTYIMEYNMHLGYIIIYVLDVSATISFYEKAFGLKLRFMHESNQYAEMETGQTTLAFANENFAMASLQFRPNRQKEQAAGAEIAFVVESVEEKFKHAVNFGAVEVAKPVQKPWGQIVSYVRDNNGFLVELCSAING</sequence>